<dbReference type="PANTHER" id="PTHR43236">
    <property type="entry name" value="ANTITOXIN HIGA1"/>
    <property type="match status" value="1"/>
</dbReference>
<dbReference type="InterPro" id="IPR010359">
    <property type="entry name" value="IrrE_HExxH"/>
</dbReference>
<evidence type="ECO:0000313" key="2">
    <source>
        <dbReference type="EMBL" id="KUG53399.1"/>
    </source>
</evidence>
<sequence length="225" mass="24546">MGALHDLPGVIEEVFGFDVCRTDLGDGFDGLAVATRDARMILVSVTPNAYRQRFTIAHELAHLLVEDSQELHLDEDVYGARTKREPSEIRANAFAAALLMPQGVLLDAVKPGFARSDFLLLSTRLQVTPRALGFRLQNLRLIDEMAARQWGQVSALGAAKECDEVSALSTAVQGSSAPRPPGLLARDLMQAYLDGKTTVRLYAELLGVNPEEMRVILEQAGSEET</sequence>
<proteinExistence type="predicted"/>
<dbReference type="Gene3D" id="1.10.10.2910">
    <property type="match status" value="1"/>
</dbReference>
<reference evidence="2 3" key="1">
    <citation type="submission" date="2015-12" db="EMBL/GenBank/DDBJ databases">
        <title>Serinicoccus chungangenesis strain CD08_5 genome sequencing and assembly.</title>
        <authorList>
            <person name="Chander A.M."/>
            <person name="Kaur G."/>
            <person name="Nair G.R."/>
            <person name="Dhawan D.K."/>
            <person name="Kochhar R.K."/>
            <person name="Mayilraj S."/>
            <person name="Bhadada S.K."/>
        </authorList>
    </citation>
    <scope>NUCLEOTIDE SEQUENCE [LARGE SCALE GENOMIC DNA]</scope>
    <source>
        <strain evidence="2 3">CD08_5</strain>
    </source>
</reference>
<dbReference type="Proteomes" id="UP000054837">
    <property type="component" value="Unassembled WGS sequence"/>
</dbReference>
<name>A0A0W8I588_9MICO</name>
<dbReference type="STRING" id="767452.AVL62_00950"/>
<protein>
    <recommendedName>
        <fullName evidence="1">IrrE N-terminal-like domain-containing protein</fullName>
    </recommendedName>
</protein>
<gene>
    <name evidence="2" type="ORF">AVL62_00950</name>
</gene>
<organism evidence="2 3">
    <name type="scientific">Serinicoccus chungangensis</name>
    <dbReference type="NCBI Taxonomy" id="767452"/>
    <lineage>
        <taxon>Bacteria</taxon>
        <taxon>Bacillati</taxon>
        <taxon>Actinomycetota</taxon>
        <taxon>Actinomycetes</taxon>
        <taxon>Micrococcales</taxon>
        <taxon>Ornithinimicrobiaceae</taxon>
        <taxon>Serinicoccus</taxon>
    </lineage>
</organism>
<dbReference type="EMBL" id="LQBL01000028">
    <property type="protein sequence ID" value="KUG53399.1"/>
    <property type="molecule type" value="Genomic_DNA"/>
</dbReference>
<dbReference type="InterPro" id="IPR052345">
    <property type="entry name" value="Rad_response_metalloprotease"/>
</dbReference>
<keyword evidence="3" id="KW-1185">Reference proteome</keyword>
<comment type="caution">
    <text evidence="2">The sequence shown here is derived from an EMBL/GenBank/DDBJ whole genome shotgun (WGS) entry which is preliminary data.</text>
</comment>
<accession>A0A0W8I588</accession>
<feature type="domain" description="IrrE N-terminal-like" evidence="1">
    <location>
        <begin position="13"/>
        <end position="136"/>
    </location>
</feature>
<dbReference type="PANTHER" id="PTHR43236:SF1">
    <property type="entry name" value="BLL7220 PROTEIN"/>
    <property type="match status" value="1"/>
</dbReference>
<dbReference type="AlphaFoldDB" id="A0A0W8I588"/>
<evidence type="ECO:0000313" key="3">
    <source>
        <dbReference type="Proteomes" id="UP000054837"/>
    </source>
</evidence>
<evidence type="ECO:0000259" key="1">
    <source>
        <dbReference type="Pfam" id="PF06114"/>
    </source>
</evidence>
<dbReference type="Pfam" id="PF06114">
    <property type="entry name" value="Peptidase_M78"/>
    <property type="match status" value="1"/>
</dbReference>